<keyword evidence="2" id="KW-0238">DNA-binding</keyword>
<dbReference type="GO" id="GO:0000976">
    <property type="term" value="F:transcription cis-regulatory region binding"/>
    <property type="evidence" value="ECO:0007669"/>
    <property type="project" value="TreeGrafter"/>
</dbReference>
<accession>A0A2R3Z9R2</accession>
<dbReference type="InterPro" id="IPR000843">
    <property type="entry name" value="HTH_LacI"/>
</dbReference>
<dbReference type="CDD" id="cd06267">
    <property type="entry name" value="PBP1_LacI_sugar_binding-like"/>
    <property type="match status" value="1"/>
</dbReference>
<organism evidence="5 6">
    <name type="scientific">Christiangramia fulva</name>
    <dbReference type="NCBI Taxonomy" id="2126553"/>
    <lineage>
        <taxon>Bacteria</taxon>
        <taxon>Pseudomonadati</taxon>
        <taxon>Bacteroidota</taxon>
        <taxon>Flavobacteriia</taxon>
        <taxon>Flavobacteriales</taxon>
        <taxon>Flavobacteriaceae</taxon>
        <taxon>Christiangramia</taxon>
    </lineage>
</organism>
<dbReference type="AlphaFoldDB" id="A0A2R3Z9R2"/>
<dbReference type="EMBL" id="CP028136">
    <property type="protein sequence ID" value="AVR46999.1"/>
    <property type="molecule type" value="Genomic_DNA"/>
</dbReference>
<dbReference type="GO" id="GO:0003700">
    <property type="term" value="F:DNA-binding transcription factor activity"/>
    <property type="evidence" value="ECO:0007669"/>
    <property type="project" value="TreeGrafter"/>
</dbReference>
<feature type="domain" description="HTH lacI-type" evidence="4">
    <location>
        <begin position="5"/>
        <end position="59"/>
    </location>
</feature>
<keyword evidence="6" id="KW-1185">Reference proteome</keyword>
<dbReference type="Pfam" id="PF13377">
    <property type="entry name" value="Peripla_BP_3"/>
    <property type="match status" value="1"/>
</dbReference>
<dbReference type="KEGG" id="grs:C7S20_18065"/>
<protein>
    <submittedName>
        <fullName evidence="5">LacI family transcriptional regulator</fullName>
    </submittedName>
</protein>
<evidence type="ECO:0000256" key="2">
    <source>
        <dbReference type="ARBA" id="ARBA00023125"/>
    </source>
</evidence>
<dbReference type="Pfam" id="PF00356">
    <property type="entry name" value="LacI"/>
    <property type="match status" value="1"/>
</dbReference>
<evidence type="ECO:0000256" key="3">
    <source>
        <dbReference type="ARBA" id="ARBA00023163"/>
    </source>
</evidence>
<keyword evidence="1" id="KW-0805">Transcription regulation</keyword>
<dbReference type="Gene3D" id="3.40.50.2300">
    <property type="match status" value="2"/>
</dbReference>
<dbReference type="SUPFAM" id="SSF53822">
    <property type="entry name" value="Periplasmic binding protein-like I"/>
    <property type="match status" value="1"/>
</dbReference>
<dbReference type="SUPFAM" id="SSF47413">
    <property type="entry name" value="lambda repressor-like DNA-binding domains"/>
    <property type="match status" value="1"/>
</dbReference>
<evidence type="ECO:0000313" key="6">
    <source>
        <dbReference type="Proteomes" id="UP000241507"/>
    </source>
</evidence>
<sequence>MEQKVTLKELAKQLNVSISTVSKALNDSPEISPRTRERIKEAAQLRHYIPSSLGRNLKSMQTRTIGVIIPDILPHFFAKALYGMEAKATEMGYRLIICISNESLKKEKESIETLISGSVDGIVMSISQETQAKKQIQHLLDLKEYNVPLVLFDRVLAGIPCDKVSINDSLQAEQATMELISTGCRKVAYATGIPFTSVDDQRRDGYMEAAKRQKMKNRIIEFTHDKFPHQKFLKLLQEEKIDGILASDELSAVQVTKCILNAGFRIPEDISVIGFTNGVMGENFRPSLSVIDQQEEEQGKLALETAIDRIENKLPDEFMDYKLKTTIIHRDSTRKV</sequence>
<keyword evidence="3" id="KW-0804">Transcription</keyword>
<evidence type="ECO:0000256" key="1">
    <source>
        <dbReference type="ARBA" id="ARBA00023015"/>
    </source>
</evidence>
<dbReference type="Gene3D" id="1.10.260.40">
    <property type="entry name" value="lambda repressor-like DNA-binding domains"/>
    <property type="match status" value="1"/>
</dbReference>
<dbReference type="InterPro" id="IPR010982">
    <property type="entry name" value="Lambda_DNA-bd_dom_sf"/>
</dbReference>
<evidence type="ECO:0000313" key="5">
    <source>
        <dbReference type="EMBL" id="AVR46999.1"/>
    </source>
</evidence>
<dbReference type="Proteomes" id="UP000241507">
    <property type="component" value="Chromosome"/>
</dbReference>
<dbReference type="PROSITE" id="PS50932">
    <property type="entry name" value="HTH_LACI_2"/>
    <property type="match status" value="1"/>
</dbReference>
<proteinExistence type="predicted"/>
<name>A0A2R3Z9R2_9FLAO</name>
<dbReference type="PANTHER" id="PTHR30146:SF109">
    <property type="entry name" value="HTH-TYPE TRANSCRIPTIONAL REGULATOR GALS"/>
    <property type="match status" value="1"/>
</dbReference>
<dbReference type="CDD" id="cd01392">
    <property type="entry name" value="HTH_LacI"/>
    <property type="match status" value="1"/>
</dbReference>
<evidence type="ECO:0000259" key="4">
    <source>
        <dbReference type="PROSITE" id="PS50932"/>
    </source>
</evidence>
<dbReference type="RefSeq" id="WP_107013770.1">
    <property type="nucleotide sequence ID" value="NZ_CP028136.1"/>
</dbReference>
<gene>
    <name evidence="5" type="ORF">C7S20_18065</name>
</gene>
<dbReference type="SMART" id="SM00354">
    <property type="entry name" value="HTH_LACI"/>
    <property type="match status" value="1"/>
</dbReference>
<dbReference type="InterPro" id="IPR046335">
    <property type="entry name" value="LacI/GalR-like_sensor"/>
</dbReference>
<dbReference type="OrthoDB" id="9768806at2"/>
<dbReference type="InterPro" id="IPR028082">
    <property type="entry name" value="Peripla_BP_I"/>
</dbReference>
<reference evidence="6" key="1">
    <citation type="submission" date="2018-03" db="EMBL/GenBank/DDBJ databases">
        <title>Gramella fulva sp. nov., isolated from a dry surface of tidal flat.</title>
        <authorList>
            <person name="Hwang S.H."/>
            <person name="Hwang W.M."/>
            <person name="Kang K."/>
            <person name="Ahn T.-Y."/>
        </authorList>
    </citation>
    <scope>NUCLEOTIDE SEQUENCE [LARGE SCALE GENOMIC DNA]</scope>
    <source>
        <strain evidence="6">SH35</strain>
    </source>
</reference>
<dbReference type="PANTHER" id="PTHR30146">
    <property type="entry name" value="LACI-RELATED TRANSCRIPTIONAL REPRESSOR"/>
    <property type="match status" value="1"/>
</dbReference>